<dbReference type="AlphaFoldDB" id="A0A086PBQ0"/>
<dbReference type="Proteomes" id="UP000024284">
    <property type="component" value="Unassembled WGS sequence"/>
</dbReference>
<dbReference type="RefSeq" id="WP_037463873.1">
    <property type="nucleotide sequence ID" value="NZ_BCZD01000038.1"/>
</dbReference>
<evidence type="ECO:0000313" key="2">
    <source>
        <dbReference type="Proteomes" id="UP000024284"/>
    </source>
</evidence>
<dbReference type="NCBIfam" id="TIGR02743">
    <property type="entry name" value="TraW"/>
    <property type="match status" value="1"/>
</dbReference>
<accession>A0A086PBQ0</accession>
<gene>
    <name evidence="1" type="ORF">BV98_001349</name>
</gene>
<sequence>MRATLAGIAEAAALFGALFAVGPMRGQAKDFGQAGESFPIIEPDLLATIEARLKRAEATGELARMNAQFAKRVEAKVRRPHPVNGITQTEQPRSWVFDPTVTLEQDIRDQKGQLIAAAGQRINPLDFVSLAQQLVFIDGDDEAQMAWATARYSDAQAKLILVAGSPIDEMTRRQRRFYFDQEGRLTTRFGIEHVPAVVKPAGKVMRVSEIALPKEKAS</sequence>
<dbReference type="EMBL" id="JFZA02000010">
    <property type="protein sequence ID" value="KFG90818.1"/>
    <property type="molecule type" value="Genomic_DNA"/>
</dbReference>
<name>A0A086PBQ0_SPHHM</name>
<dbReference type="PATRIC" id="fig|1219045.3.peg.1381"/>
<proteinExistence type="predicted"/>
<protein>
    <submittedName>
        <fullName evidence="1">Conjugal transfer protein TraW</fullName>
    </submittedName>
</protein>
<dbReference type="InterPro" id="IPR014114">
    <property type="entry name" value="TraW"/>
</dbReference>
<keyword evidence="2" id="KW-1185">Reference proteome</keyword>
<organism evidence="1 2">
    <name type="scientific">Sphingobium herbicidovorans (strain ATCC 700291 / DSM 11019 / CCUG 56400 / KCTC 2939 / LMG 18315 / NBRC 16415 / MH)</name>
    <name type="common">Sphingomonas herbicidovorans</name>
    <dbReference type="NCBI Taxonomy" id="1219045"/>
    <lineage>
        <taxon>Bacteria</taxon>
        <taxon>Pseudomonadati</taxon>
        <taxon>Pseudomonadota</taxon>
        <taxon>Alphaproteobacteria</taxon>
        <taxon>Sphingomonadales</taxon>
        <taxon>Sphingomonadaceae</taxon>
        <taxon>Sphingobium</taxon>
    </lineage>
</organism>
<reference evidence="1" key="1">
    <citation type="submission" date="2014-08" db="EMBL/GenBank/DDBJ databases">
        <title>Draft genome sequences of Sphingobium herbicidovorans.</title>
        <authorList>
            <person name="Gan H.M."/>
            <person name="Gan H.Y."/>
            <person name="Savka M.A."/>
        </authorList>
    </citation>
    <scope>NUCLEOTIDE SEQUENCE [LARGE SCALE GENOMIC DNA]</scope>
    <source>
        <strain evidence="1">NBRC 16415</strain>
    </source>
</reference>
<dbReference type="OrthoDB" id="7171737at2"/>
<comment type="caution">
    <text evidence="1">The sequence shown here is derived from an EMBL/GenBank/DDBJ whole genome shotgun (WGS) entry which is preliminary data.</text>
</comment>
<dbReference type="eggNOG" id="ENOG5031QWG">
    <property type="taxonomic scope" value="Bacteria"/>
</dbReference>
<evidence type="ECO:0000313" key="1">
    <source>
        <dbReference type="EMBL" id="KFG90818.1"/>
    </source>
</evidence>
<dbReference type="STRING" id="76947.GCA_002080435_03999"/>